<dbReference type="AlphaFoldDB" id="A0A1B9NAA7"/>
<feature type="region of interest" description="Disordered" evidence="1">
    <location>
        <begin position="132"/>
        <end position="195"/>
    </location>
</feature>
<dbReference type="EMBL" id="LXMD01000024">
    <property type="protein sequence ID" value="OCG73517.1"/>
    <property type="molecule type" value="Genomic_DNA"/>
</dbReference>
<proteinExistence type="predicted"/>
<dbReference type="STRING" id="904291.A7J15_07485"/>
<comment type="caution">
    <text evidence="2">The sequence shown here is derived from an EMBL/GenBank/DDBJ whole genome shotgun (WGS) entry which is preliminary data.</text>
</comment>
<dbReference type="Gene3D" id="1.10.10.10">
    <property type="entry name" value="Winged helix-like DNA-binding domain superfamily/Winged helix DNA-binding domain"/>
    <property type="match status" value="1"/>
</dbReference>
<dbReference type="RefSeq" id="WP_067026545.1">
    <property type="nucleotide sequence ID" value="NZ_JRNY01000005.1"/>
</dbReference>
<evidence type="ECO:0008006" key="4">
    <source>
        <dbReference type="Google" id="ProtNLM"/>
    </source>
</evidence>
<organism evidence="2 3">
    <name type="scientific">Microbacterium sediminis</name>
    <dbReference type="NCBI Taxonomy" id="904291"/>
    <lineage>
        <taxon>Bacteria</taxon>
        <taxon>Bacillati</taxon>
        <taxon>Actinomycetota</taxon>
        <taxon>Actinomycetes</taxon>
        <taxon>Micrococcales</taxon>
        <taxon>Microbacteriaceae</taxon>
        <taxon>Microbacterium</taxon>
    </lineage>
</organism>
<accession>A0A1B9NAA7</accession>
<feature type="compositionally biased region" description="Basic and acidic residues" evidence="1">
    <location>
        <begin position="147"/>
        <end position="177"/>
    </location>
</feature>
<dbReference type="OrthoDB" id="3697068at2"/>
<name>A0A1B9NAA7_9MICO</name>
<evidence type="ECO:0000256" key="1">
    <source>
        <dbReference type="SAM" id="MobiDB-lite"/>
    </source>
</evidence>
<protein>
    <recommendedName>
        <fullName evidence="4">MarR family transcriptional regulator</fullName>
    </recommendedName>
</protein>
<evidence type="ECO:0000313" key="2">
    <source>
        <dbReference type="EMBL" id="OCG73517.1"/>
    </source>
</evidence>
<evidence type="ECO:0000313" key="3">
    <source>
        <dbReference type="Proteomes" id="UP000093355"/>
    </source>
</evidence>
<keyword evidence="3" id="KW-1185">Reference proteome</keyword>
<reference evidence="2" key="1">
    <citation type="submission" date="2016-05" db="EMBL/GenBank/DDBJ databases">
        <authorList>
            <person name="Lavstsen T."/>
            <person name="Jespersen J.S."/>
        </authorList>
    </citation>
    <scope>NUCLEOTIDE SEQUENCE [LARGE SCALE GENOMIC DNA]</scope>
    <source>
        <strain evidence="2">YLB-01</strain>
    </source>
</reference>
<gene>
    <name evidence="2" type="ORF">A7J15_07485</name>
</gene>
<dbReference type="SUPFAM" id="SSF46785">
    <property type="entry name" value="Winged helix' DNA-binding domain"/>
    <property type="match status" value="1"/>
</dbReference>
<dbReference type="InterPro" id="IPR036390">
    <property type="entry name" value="WH_DNA-bd_sf"/>
</dbReference>
<sequence>MNTTDDTPDSRPIGFWLTAVDRLLSHAFDAAFEGEPVDRRAWMALNQIAGTVAVPLPAHPRRSKRLARLARLGWIERVGGDWALTDAGRAAKERLGEKVAAIRSRVADAVPADDLATTLRTLETLARAFGWSDGDGMPPRPRRHGDRRPFPERAFPERPFAEHAGFDGPRPFDERLPHPRRPFGAGHHGFGPHHHAERAFERGFRAGFERGRA</sequence>
<dbReference type="InterPro" id="IPR036388">
    <property type="entry name" value="WH-like_DNA-bd_sf"/>
</dbReference>
<dbReference type="Proteomes" id="UP000093355">
    <property type="component" value="Unassembled WGS sequence"/>
</dbReference>